<evidence type="ECO:0000313" key="1">
    <source>
        <dbReference type="EMBL" id="GFH29312.1"/>
    </source>
</evidence>
<proteinExistence type="predicted"/>
<reference evidence="1 2" key="1">
    <citation type="submission" date="2020-02" db="EMBL/GenBank/DDBJ databases">
        <title>Draft genome sequence of Haematococcus lacustris strain NIES-144.</title>
        <authorList>
            <person name="Morimoto D."/>
            <person name="Nakagawa S."/>
            <person name="Yoshida T."/>
            <person name="Sawayama S."/>
        </authorList>
    </citation>
    <scope>NUCLEOTIDE SEQUENCE [LARGE SCALE GENOMIC DNA]</scope>
    <source>
        <strain evidence="1 2">NIES-144</strain>
    </source>
</reference>
<feature type="non-terminal residue" evidence="1">
    <location>
        <position position="1"/>
    </location>
</feature>
<dbReference type="AlphaFoldDB" id="A0A6A0A9Q4"/>
<name>A0A6A0A9Q4_HAELA</name>
<evidence type="ECO:0000313" key="2">
    <source>
        <dbReference type="Proteomes" id="UP000485058"/>
    </source>
</evidence>
<protein>
    <submittedName>
        <fullName evidence="1">Uncharacterized protein</fullName>
    </submittedName>
</protein>
<comment type="caution">
    <text evidence="1">The sequence shown here is derived from an EMBL/GenBank/DDBJ whole genome shotgun (WGS) entry which is preliminary data.</text>
</comment>
<organism evidence="1 2">
    <name type="scientific">Haematococcus lacustris</name>
    <name type="common">Green alga</name>
    <name type="synonym">Haematococcus pluvialis</name>
    <dbReference type="NCBI Taxonomy" id="44745"/>
    <lineage>
        <taxon>Eukaryota</taxon>
        <taxon>Viridiplantae</taxon>
        <taxon>Chlorophyta</taxon>
        <taxon>core chlorophytes</taxon>
        <taxon>Chlorophyceae</taxon>
        <taxon>CS clade</taxon>
        <taxon>Chlamydomonadales</taxon>
        <taxon>Haematococcaceae</taxon>
        <taxon>Haematococcus</taxon>
    </lineage>
</organism>
<accession>A0A6A0A9Q4</accession>
<keyword evidence="2" id="KW-1185">Reference proteome</keyword>
<dbReference type="Proteomes" id="UP000485058">
    <property type="component" value="Unassembled WGS sequence"/>
</dbReference>
<feature type="non-terminal residue" evidence="1">
    <location>
        <position position="99"/>
    </location>
</feature>
<dbReference type="EMBL" id="BLLF01004284">
    <property type="protein sequence ID" value="GFH29312.1"/>
    <property type="molecule type" value="Genomic_DNA"/>
</dbReference>
<sequence length="99" mass="10950">MVSPHPLSSSWRRGAAGAGAIVKYICRTHGFEEHNGIYAALNRFFKARQHEYTRIGKTYVLTKVSQQLQPRGGGRAAGWHMCCLHLADLPVYPPCSGLP</sequence>
<gene>
    <name evidence="1" type="ORF">HaLaN_27950</name>
</gene>